<dbReference type="Gene3D" id="3.20.20.70">
    <property type="entry name" value="Aldolase class I"/>
    <property type="match status" value="1"/>
</dbReference>
<dbReference type="PROSITE" id="PS51918">
    <property type="entry name" value="RADICAL_SAM"/>
    <property type="match status" value="1"/>
</dbReference>
<comment type="catalytic activity">
    <reaction evidence="1">
        <text>(8S)-3',8-cyclo-7,8-dihydroguanosine 5'-triphosphate = cyclic pyranopterin phosphate + diphosphate</text>
        <dbReference type="Rhea" id="RHEA:49580"/>
        <dbReference type="ChEBI" id="CHEBI:33019"/>
        <dbReference type="ChEBI" id="CHEBI:59648"/>
        <dbReference type="ChEBI" id="CHEBI:131766"/>
        <dbReference type="EC" id="4.6.1.17"/>
    </reaction>
</comment>
<dbReference type="NCBIfam" id="TIGR02666">
    <property type="entry name" value="moaA"/>
    <property type="match status" value="1"/>
</dbReference>
<dbReference type="CDD" id="cd01420">
    <property type="entry name" value="MoaC_PE"/>
    <property type="match status" value="1"/>
</dbReference>
<dbReference type="PANTHER" id="PTHR22960:SF0">
    <property type="entry name" value="MOLYBDENUM COFACTOR BIOSYNTHESIS PROTEIN 1"/>
    <property type="match status" value="1"/>
</dbReference>
<evidence type="ECO:0000256" key="6">
    <source>
        <dbReference type="ARBA" id="ARBA00012167"/>
    </source>
</evidence>
<dbReference type="SFLD" id="SFLDG01386">
    <property type="entry name" value="main_SPASM_domain-containing"/>
    <property type="match status" value="1"/>
</dbReference>
<evidence type="ECO:0000256" key="1">
    <source>
        <dbReference type="ARBA" id="ARBA00001637"/>
    </source>
</evidence>
<dbReference type="PANTHER" id="PTHR22960">
    <property type="entry name" value="MOLYBDOPTERIN COFACTOR SYNTHESIS PROTEIN A"/>
    <property type="match status" value="1"/>
</dbReference>
<comment type="caution">
    <text evidence="23">The sequence shown here is derived from an EMBL/GenBank/DDBJ whole genome shotgun (WGS) entry which is preliminary data.</text>
</comment>
<dbReference type="CDD" id="cd21117">
    <property type="entry name" value="Twitch_MoaA"/>
    <property type="match status" value="1"/>
</dbReference>
<dbReference type="Proteomes" id="UP000001396">
    <property type="component" value="Unassembled WGS sequence"/>
</dbReference>
<evidence type="ECO:0000256" key="3">
    <source>
        <dbReference type="ARBA" id="ARBA00005046"/>
    </source>
</evidence>
<comment type="similarity">
    <text evidence="5">In the N-terminal section; belongs to the radical SAM superfamily. MoaA family.</text>
</comment>
<evidence type="ECO:0000313" key="24">
    <source>
        <dbReference type="Proteomes" id="UP000001396"/>
    </source>
</evidence>
<keyword evidence="9" id="KW-0004">4Fe-4S</keyword>
<evidence type="ECO:0000256" key="5">
    <source>
        <dbReference type="ARBA" id="ARBA00009862"/>
    </source>
</evidence>
<keyword evidence="17" id="KW-0456">Lyase</keyword>
<proteinExistence type="inferred from homology"/>
<evidence type="ECO:0000256" key="21">
    <source>
        <dbReference type="SAM" id="MobiDB-lite"/>
    </source>
</evidence>
<name>D3B1M1_HETP5</name>
<feature type="region of interest" description="Disordered" evidence="21">
    <location>
        <begin position="36"/>
        <end position="58"/>
    </location>
</feature>
<evidence type="ECO:0000256" key="10">
    <source>
        <dbReference type="ARBA" id="ARBA00022691"/>
    </source>
</evidence>
<dbReference type="InterPro" id="IPR050105">
    <property type="entry name" value="MoCo_biosynth_MoaA/MoaC"/>
</dbReference>
<dbReference type="RefSeq" id="XP_020437304.1">
    <property type="nucleotide sequence ID" value="XM_020573187.1"/>
</dbReference>
<organism evidence="23 24">
    <name type="scientific">Heterostelium pallidum (strain ATCC 26659 / Pp 5 / PN500)</name>
    <name type="common">Cellular slime mold</name>
    <name type="synonym">Polysphondylium pallidum</name>
    <dbReference type="NCBI Taxonomy" id="670386"/>
    <lineage>
        <taxon>Eukaryota</taxon>
        <taxon>Amoebozoa</taxon>
        <taxon>Evosea</taxon>
        <taxon>Eumycetozoa</taxon>
        <taxon>Dictyostelia</taxon>
        <taxon>Acytosteliales</taxon>
        <taxon>Acytosteliaceae</taxon>
        <taxon>Heterostelium</taxon>
    </lineage>
</organism>
<dbReference type="GO" id="GO:0006777">
    <property type="term" value="P:Mo-molybdopterin cofactor biosynthetic process"/>
    <property type="evidence" value="ECO:0007669"/>
    <property type="project" value="UniProtKB-KW"/>
</dbReference>
<dbReference type="HAMAP" id="MF_01225_B">
    <property type="entry name" value="MoaA_B"/>
    <property type="match status" value="1"/>
</dbReference>
<evidence type="ECO:0000256" key="11">
    <source>
        <dbReference type="ARBA" id="ARBA00022723"/>
    </source>
</evidence>
<dbReference type="Pfam" id="PF04055">
    <property type="entry name" value="Radical_SAM"/>
    <property type="match status" value="1"/>
</dbReference>
<dbReference type="SUPFAM" id="SSF102114">
    <property type="entry name" value="Radical SAM enzymes"/>
    <property type="match status" value="1"/>
</dbReference>
<accession>D3B1M1</accession>
<dbReference type="EC" id="4.6.1.17" evidence="7"/>
<comment type="catalytic activity">
    <reaction evidence="18">
        <text>GTP + AH2 + S-adenosyl-L-methionine = (8S)-3',8-cyclo-7,8-dihydroguanosine 5'-triphosphate + 5'-deoxyadenosine + L-methionine + A + H(+)</text>
        <dbReference type="Rhea" id="RHEA:49576"/>
        <dbReference type="ChEBI" id="CHEBI:13193"/>
        <dbReference type="ChEBI" id="CHEBI:15378"/>
        <dbReference type="ChEBI" id="CHEBI:17319"/>
        <dbReference type="ChEBI" id="CHEBI:17499"/>
        <dbReference type="ChEBI" id="CHEBI:37565"/>
        <dbReference type="ChEBI" id="CHEBI:57844"/>
        <dbReference type="ChEBI" id="CHEBI:59789"/>
        <dbReference type="ChEBI" id="CHEBI:131766"/>
        <dbReference type="EC" id="4.1.99.22"/>
    </reaction>
</comment>
<evidence type="ECO:0000259" key="22">
    <source>
        <dbReference type="PROSITE" id="PS51918"/>
    </source>
</evidence>
<dbReference type="SMART" id="SM00729">
    <property type="entry name" value="Elp3"/>
    <property type="match status" value="1"/>
</dbReference>
<reference evidence="23 24" key="1">
    <citation type="journal article" date="2011" name="Genome Res.">
        <title>Phylogeny-wide analysis of social amoeba genomes highlights ancient origins for complex intercellular communication.</title>
        <authorList>
            <person name="Heidel A.J."/>
            <person name="Lawal H.M."/>
            <person name="Felder M."/>
            <person name="Schilde C."/>
            <person name="Helps N.R."/>
            <person name="Tunggal B."/>
            <person name="Rivero F."/>
            <person name="John U."/>
            <person name="Schleicher M."/>
            <person name="Eichinger L."/>
            <person name="Platzer M."/>
            <person name="Noegel A.A."/>
            <person name="Schaap P."/>
            <person name="Gloeckner G."/>
        </authorList>
    </citation>
    <scope>NUCLEOTIDE SEQUENCE [LARGE SCALE GENOMIC DNA]</scope>
    <source>
        <strain evidence="24">ATCC 26659 / Pp 5 / PN500</strain>
    </source>
</reference>
<protein>
    <recommendedName>
        <fullName evidence="8">Molybdenum cofactor biosynthesis protein 1</fullName>
        <ecNumber evidence="6">4.1.99.22</ecNumber>
        <ecNumber evidence="7">4.6.1.17</ecNumber>
    </recommendedName>
</protein>
<dbReference type="InterPro" id="IPR013483">
    <property type="entry name" value="MoaA"/>
</dbReference>
<dbReference type="InterPro" id="IPR013785">
    <property type="entry name" value="Aldolase_TIM"/>
</dbReference>
<evidence type="ECO:0000256" key="2">
    <source>
        <dbReference type="ARBA" id="ARBA00001966"/>
    </source>
</evidence>
<dbReference type="InterPro" id="IPR036522">
    <property type="entry name" value="MoaC_sf"/>
</dbReference>
<dbReference type="InterPro" id="IPR006638">
    <property type="entry name" value="Elp3/MiaA/NifB-like_rSAM"/>
</dbReference>
<dbReference type="InterPro" id="IPR058240">
    <property type="entry name" value="rSAM_sf"/>
</dbReference>
<dbReference type="FunFam" id="3.20.20.70:FF:000117">
    <property type="entry name" value="molybdenum cofactor biosynthesis protein 1"/>
    <property type="match status" value="1"/>
</dbReference>
<keyword evidence="14" id="KW-0411">Iron-sulfur</keyword>
<evidence type="ECO:0000256" key="12">
    <source>
        <dbReference type="ARBA" id="ARBA00022741"/>
    </source>
</evidence>
<evidence type="ECO:0000256" key="13">
    <source>
        <dbReference type="ARBA" id="ARBA00023004"/>
    </source>
</evidence>
<dbReference type="GO" id="GO:0051539">
    <property type="term" value="F:4 iron, 4 sulfur cluster binding"/>
    <property type="evidence" value="ECO:0007669"/>
    <property type="project" value="UniProtKB-KW"/>
</dbReference>
<dbReference type="SFLD" id="SFLDG01383">
    <property type="entry name" value="cyclic_pyranopterin_phosphate"/>
    <property type="match status" value="1"/>
</dbReference>
<dbReference type="GO" id="GO:0046872">
    <property type="term" value="F:metal ion binding"/>
    <property type="evidence" value="ECO:0007669"/>
    <property type="project" value="UniProtKB-KW"/>
</dbReference>
<keyword evidence="11" id="KW-0479">Metal-binding</keyword>
<evidence type="ECO:0000313" key="23">
    <source>
        <dbReference type="EMBL" id="EFA85195.1"/>
    </source>
</evidence>
<dbReference type="EC" id="4.1.99.22" evidence="6"/>
<evidence type="ECO:0000256" key="15">
    <source>
        <dbReference type="ARBA" id="ARBA00023134"/>
    </source>
</evidence>
<keyword evidence="12" id="KW-0547">Nucleotide-binding</keyword>
<dbReference type="EMBL" id="ADBJ01000008">
    <property type="protein sequence ID" value="EFA85195.1"/>
    <property type="molecule type" value="Genomic_DNA"/>
</dbReference>
<evidence type="ECO:0000256" key="20">
    <source>
        <dbReference type="ARBA" id="ARBA00063038"/>
    </source>
</evidence>
<dbReference type="InterPro" id="IPR000385">
    <property type="entry name" value="MoaA_NifB_PqqE_Fe-S-bd_CS"/>
</dbReference>
<evidence type="ECO:0000256" key="18">
    <source>
        <dbReference type="ARBA" id="ARBA00048697"/>
    </source>
</evidence>
<keyword evidence="13" id="KW-0408">Iron</keyword>
<dbReference type="InParanoid" id="D3B1M1"/>
<dbReference type="InterPro" id="IPR002820">
    <property type="entry name" value="Mopterin_CF_biosynth-C_dom"/>
</dbReference>
<dbReference type="PROSITE" id="PS01305">
    <property type="entry name" value="MOAA_NIFB_PQQE"/>
    <property type="match status" value="1"/>
</dbReference>
<dbReference type="InterPro" id="IPR010505">
    <property type="entry name" value="MoaA_twitch"/>
</dbReference>
<comment type="pathway">
    <text evidence="3">Cofactor biosynthesis; molybdopterin biosynthesis.</text>
</comment>
<dbReference type="NCBIfam" id="NF006870">
    <property type="entry name" value="PRK09364.1"/>
    <property type="match status" value="1"/>
</dbReference>
<dbReference type="NCBIfam" id="NF001199">
    <property type="entry name" value="PRK00164.2-1"/>
    <property type="match status" value="1"/>
</dbReference>
<comment type="similarity">
    <text evidence="4">In the C-terminal section; belongs to the MoaC family.</text>
</comment>
<dbReference type="CDD" id="cd01335">
    <property type="entry name" value="Radical_SAM"/>
    <property type="match status" value="1"/>
</dbReference>
<comment type="cofactor">
    <cofactor evidence="2">
        <name>[4Fe-4S] cluster</name>
        <dbReference type="ChEBI" id="CHEBI:49883"/>
    </cofactor>
</comment>
<comment type="function">
    <text evidence="19">Isoform MOCS1A and isoform MOCS1B probably form a complex that catalyzes the conversion of 5'-GTP to cyclic pyranopterin monophosphate (cPMP). MOCS1A catalyzes the cyclization of GTP to (8S)-3',8-cyclo-7,8-dihydroguanosine 5'-triphosphate and MOCS1B catalyzes the subsequent conversion of (8S)-3',8-cyclo-7,8-dihydroguanosine 5'-triphosphate to cPMP.</text>
</comment>
<dbReference type="Pfam" id="PF01967">
    <property type="entry name" value="MoaC"/>
    <property type="match status" value="1"/>
</dbReference>
<evidence type="ECO:0000256" key="4">
    <source>
        <dbReference type="ARBA" id="ARBA00008484"/>
    </source>
</evidence>
<dbReference type="InterPro" id="IPR007197">
    <property type="entry name" value="rSAM"/>
</dbReference>
<evidence type="ECO:0000256" key="17">
    <source>
        <dbReference type="ARBA" id="ARBA00023239"/>
    </source>
</evidence>
<dbReference type="SFLD" id="SFLDG01067">
    <property type="entry name" value="SPASM/twitch_domain_containing"/>
    <property type="match status" value="1"/>
</dbReference>
<sequence>MLRFLNKSNYITSSLHKNVVVTRNTLNYCTSTVTNKSSKSSCLNSNKNDNNNSSSAESINIKLDETKKLLEKLRNETTTTTSLNNNNNSNDILTDTFGRVHSYLRISLTERCNLRCQYCMPEEGVPLQPTSQLLTNDEIIRLSKLFVSSGVSKIRFTGGEPLVRKDVEPLIEEIGKIKGLKTIAMTTNGILLNRKIERLHNAGLNLLNISLDTLDTNKFTIITRRLGWERVMESIEKALSLNFNPVKINCVVMRDLNDYEICDFVEMTRDKPIEIRFIEYMPFDGNRWNDKKFVSYKEMLQRIINKFGSIEKCVEDHPNNTSKTYQVPGFTGKVGFITSMSEHFCSSCNRLRITADGNLKVCLFGNAEVSLRDFMRVGATDEDLLKIINAAVLKKKESHAGMYEIAKSQNRPMILIVYLHLKLWLKNILSFINTICITTTSNKRSTSTSTSTSTLFNNGNNMNMFGYVLATAAVARCYSTKSNNNNNNSNNGNKEFTHIDQVKRLPTMVDVSDKLVTKRSATARAVIEFPEFVLSQLTGSSGVGEVADGVAAAVSSSRDIQSKKGPVFATSIVAGTMAVKNTSNLIPFCHPLPIENCKFNIEIISKTSVQVDCTVSVTHKTGVEMEALTGCSVASLCIYDMCKALSHAIVIKEIKLLSKTGGKSDISLEIPKEKTN</sequence>
<dbReference type="OMA" id="QTVHMTS"/>
<dbReference type="GeneID" id="31357720"/>
<dbReference type="GO" id="GO:0061799">
    <property type="term" value="F:cyclic pyranopterin monophosphate synthase activity"/>
    <property type="evidence" value="ECO:0007669"/>
    <property type="project" value="UniProtKB-EC"/>
</dbReference>
<feature type="domain" description="Radical SAM core" evidence="22">
    <location>
        <begin position="96"/>
        <end position="311"/>
    </location>
</feature>
<evidence type="ECO:0000256" key="14">
    <source>
        <dbReference type="ARBA" id="ARBA00023014"/>
    </source>
</evidence>
<keyword evidence="24" id="KW-1185">Reference proteome</keyword>
<dbReference type="GO" id="GO:0005525">
    <property type="term" value="F:GTP binding"/>
    <property type="evidence" value="ECO:0007669"/>
    <property type="project" value="UniProtKB-KW"/>
</dbReference>
<dbReference type="AlphaFoldDB" id="D3B1M1"/>
<dbReference type="Pfam" id="PF06463">
    <property type="entry name" value="Mob_synth_C"/>
    <property type="match status" value="1"/>
</dbReference>
<comment type="subunit">
    <text evidence="20">Isoform MOCS1A and isoform MOCS1B probably form a heterooligomer.</text>
</comment>
<dbReference type="InterPro" id="IPR040064">
    <property type="entry name" value="MoaA-like"/>
</dbReference>
<dbReference type="STRING" id="670386.D3B1M1"/>
<gene>
    <name evidence="23" type="primary">mocs1</name>
    <name evidence="23" type="ORF">PPL_02195</name>
</gene>
<dbReference type="InterPro" id="IPR047594">
    <property type="entry name" value="MoaC_bact/euk"/>
</dbReference>
<dbReference type="Gene3D" id="3.30.70.640">
    <property type="entry name" value="Molybdopterin cofactor biosynthesis C (MoaC) domain"/>
    <property type="match status" value="1"/>
</dbReference>
<dbReference type="SUPFAM" id="SSF55040">
    <property type="entry name" value="Molybdenum cofactor biosynthesis protein C, MoaC"/>
    <property type="match status" value="1"/>
</dbReference>
<evidence type="ECO:0000256" key="16">
    <source>
        <dbReference type="ARBA" id="ARBA00023150"/>
    </source>
</evidence>
<dbReference type="FunCoup" id="D3B1M1">
    <property type="interactions" value="140"/>
</dbReference>
<evidence type="ECO:0000256" key="9">
    <source>
        <dbReference type="ARBA" id="ARBA00022485"/>
    </source>
</evidence>
<dbReference type="UniPathway" id="UPA00344"/>
<evidence type="ECO:0000256" key="7">
    <source>
        <dbReference type="ARBA" id="ARBA00012575"/>
    </source>
</evidence>
<evidence type="ECO:0000256" key="8">
    <source>
        <dbReference type="ARBA" id="ARBA00015273"/>
    </source>
</evidence>
<evidence type="ECO:0000256" key="19">
    <source>
        <dbReference type="ARBA" id="ARBA00054222"/>
    </source>
</evidence>
<keyword evidence="10" id="KW-0949">S-adenosyl-L-methionine</keyword>
<dbReference type="SFLD" id="SFLDS00029">
    <property type="entry name" value="Radical_SAM"/>
    <property type="match status" value="1"/>
</dbReference>
<dbReference type="GO" id="GO:0061798">
    <property type="term" value="F:GTP 3',8'-cyclase activity"/>
    <property type="evidence" value="ECO:0007669"/>
    <property type="project" value="UniProtKB-EC"/>
</dbReference>
<keyword evidence="16" id="KW-0501">Molybdenum cofactor biosynthesis</keyword>
<keyword evidence="15" id="KW-0342">GTP-binding</keyword>